<dbReference type="GO" id="GO:0016791">
    <property type="term" value="F:phosphatase activity"/>
    <property type="evidence" value="ECO:0007669"/>
    <property type="project" value="InterPro"/>
</dbReference>
<protein>
    <submittedName>
        <fullName evidence="10 11">Probable phosphatase phospho2</fullName>
    </submittedName>
</protein>
<organism evidence="9 10">
    <name type="scientific">Sitophilus oryzae</name>
    <name type="common">Rice weevil</name>
    <name type="synonym">Curculio oryzae</name>
    <dbReference type="NCBI Taxonomy" id="7048"/>
    <lineage>
        <taxon>Eukaryota</taxon>
        <taxon>Metazoa</taxon>
        <taxon>Ecdysozoa</taxon>
        <taxon>Arthropoda</taxon>
        <taxon>Hexapoda</taxon>
        <taxon>Insecta</taxon>
        <taxon>Pterygota</taxon>
        <taxon>Neoptera</taxon>
        <taxon>Endopterygota</taxon>
        <taxon>Coleoptera</taxon>
        <taxon>Polyphaga</taxon>
        <taxon>Cucujiformia</taxon>
        <taxon>Curculionidae</taxon>
        <taxon>Dryophthorinae</taxon>
        <taxon>Sitophilus</taxon>
    </lineage>
</organism>
<dbReference type="GO" id="GO:0046872">
    <property type="term" value="F:metal ion binding"/>
    <property type="evidence" value="ECO:0007669"/>
    <property type="project" value="UniProtKB-KW"/>
</dbReference>
<dbReference type="InterPro" id="IPR006384">
    <property type="entry name" value="HAD_hydro_PyrdxlP_Pase-like"/>
</dbReference>
<keyword evidence="5 8" id="KW-0460">Magnesium</keyword>
<dbReference type="Proteomes" id="UP000504635">
    <property type="component" value="Unplaced"/>
</dbReference>
<feature type="active site" description="Nucleophile" evidence="6">
    <location>
        <position position="32"/>
    </location>
</feature>
<evidence type="ECO:0000256" key="7">
    <source>
        <dbReference type="PIRSR" id="PIRSR031051-2"/>
    </source>
</evidence>
<evidence type="ECO:0000313" key="11">
    <source>
        <dbReference type="RefSeq" id="XP_030754898.1"/>
    </source>
</evidence>
<feature type="binding site" evidence="8">
    <location>
        <position position="32"/>
    </location>
    <ligand>
        <name>Mg(2+)</name>
        <dbReference type="ChEBI" id="CHEBI:18420"/>
    </ligand>
</feature>
<feature type="active site" description="Nucleophile" evidence="6">
    <location>
        <position position="30"/>
    </location>
</feature>
<evidence type="ECO:0000313" key="10">
    <source>
        <dbReference type="RefSeq" id="XP_030754897.1"/>
    </source>
</evidence>
<reference evidence="10 11" key="1">
    <citation type="submission" date="2025-04" db="UniProtKB">
        <authorList>
            <consortium name="RefSeq"/>
        </authorList>
    </citation>
    <scope>IDENTIFICATION</scope>
    <source>
        <tissue evidence="10 11">Gonads</tissue>
    </source>
</reference>
<evidence type="ECO:0000256" key="2">
    <source>
        <dbReference type="ARBA" id="ARBA00008541"/>
    </source>
</evidence>
<sequence length="270" mass="31321">MSWFLKVVINIIEQIQVKKVMKVKNLAVFDFDHTVINDNSDTVVLNLIDKCKITDDLRNLYRSDGWTAYMQGIFEVLHENRVAQIHIDNIIKEIPEVDGMSTLINELHHNMNYDVIIISDSNTHFIQTWLEANNLHTTVLRVFSNPAKYNDKGQLRIKMYHFQEQCTLSTKNLCKGMILEDFMRSQHANKVKYDRVVYVGDGHNDLCPILRLTDKGVACVRNKYKCSVLLNKLLSGENIEGFDKNKHCLKAPVCIWDNGHEILDFIKKLN</sequence>
<evidence type="ECO:0000313" key="9">
    <source>
        <dbReference type="Proteomes" id="UP000504635"/>
    </source>
</evidence>
<feature type="binding site" evidence="7">
    <location>
        <position position="120"/>
    </location>
    <ligand>
        <name>substrate</name>
    </ligand>
</feature>
<dbReference type="Pfam" id="PF06888">
    <property type="entry name" value="Put_Phosphatase"/>
    <property type="match status" value="1"/>
</dbReference>
<dbReference type="NCBIfam" id="TIGR01488">
    <property type="entry name" value="HAD-SF-IB"/>
    <property type="match status" value="1"/>
</dbReference>
<keyword evidence="3 8" id="KW-0479">Metal-binding</keyword>
<evidence type="ECO:0000256" key="4">
    <source>
        <dbReference type="ARBA" id="ARBA00022801"/>
    </source>
</evidence>
<evidence type="ECO:0000256" key="6">
    <source>
        <dbReference type="PIRSR" id="PIRSR031051-1"/>
    </source>
</evidence>
<dbReference type="InterPro" id="IPR016965">
    <property type="entry name" value="Pase_PHOSPHO-typ"/>
</dbReference>
<keyword evidence="9" id="KW-1185">Reference proteome</keyword>
<dbReference type="Gene3D" id="3.40.50.1000">
    <property type="entry name" value="HAD superfamily/HAD-like"/>
    <property type="match status" value="1"/>
</dbReference>
<gene>
    <name evidence="10 11" type="primary">LOC115881518</name>
</gene>
<dbReference type="OrthoDB" id="10267182at2759"/>
<evidence type="ECO:0000256" key="3">
    <source>
        <dbReference type="ARBA" id="ARBA00022723"/>
    </source>
</evidence>
<dbReference type="RefSeq" id="XP_030754898.1">
    <property type="nucleotide sequence ID" value="XM_030899038.1"/>
</dbReference>
<dbReference type="RefSeq" id="XP_030754897.1">
    <property type="nucleotide sequence ID" value="XM_030899037.1"/>
</dbReference>
<dbReference type="PANTHER" id="PTHR20889">
    <property type="entry name" value="PHOSPHATASE, ORPHAN 1, 2"/>
    <property type="match status" value="1"/>
</dbReference>
<comment type="similarity">
    <text evidence="2">Belongs to the HAD-like hydrolase superfamily. PHOSPHO family.</text>
</comment>
<feature type="binding site" evidence="7">
    <location>
        <position position="41"/>
    </location>
    <ligand>
        <name>substrate</name>
    </ligand>
</feature>
<feature type="binding site" evidence="8">
    <location>
        <position position="30"/>
    </location>
    <ligand>
        <name>Mg(2+)</name>
        <dbReference type="ChEBI" id="CHEBI:18420"/>
    </ligand>
</feature>
<feature type="binding site" evidence="8">
    <location>
        <position position="201"/>
    </location>
    <ligand>
        <name>Mg(2+)</name>
        <dbReference type="ChEBI" id="CHEBI:18420"/>
    </ligand>
</feature>
<evidence type="ECO:0000256" key="1">
    <source>
        <dbReference type="ARBA" id="ARBA00001946"/>
    </source>
</evidence>
<evidence type="ECO:0000256" key="8">
    <source>
        <dbReference type="PIRSR" id="PIRSR031051-3"/>
    </source>
</evidence>
<dbReference type="GeneID" id="115881518"/>
<evidence type="ECO:0000256" key="5">
    <source>
        <dbReference type="ARBA" id="ARBA00022842"/>
    </source>
</evidence>
<comment type="cofactor">
    <cofactor evidence="1 8">
        <name>Mg(2+)</name>
        <dbReference type="ChEBI" id="CHEBI:18420"/>
    </cofactor>
</comment>
<dbReference type="InterPro" id="IPR023214">
    <property type="entry name" value="HAD_sf"/>
</dbReference>
<name>A0A6J2XTM8_SITOR</name>
<dbReference type="PANTHER" id="PTHR20889:SF12">
    <property type="entry name" value="LP01149P"/>
    <property type="match status" value="1"/>
</dbReference>
<accession>A0A6J2XTM8</accession>
<dbReference type="NCBIfam" id="TIGR01489">
    <property type="entry name" value="DKMTPPase-SF"/>
    <property type="match status" value="1"/>
</dbReference>
<keyword evidence="4" id="KW-0378">Hydrolase</keyword>
<dbReference type="InterPro" id="IPR036412">
    <property type="entry name" value="HAD-like_sf"/>
</dbReference>
<dbReference type="SUPFAM" id="SSF56784">
    <property type="entry name" value="HAD-like"/>
    <property type="match status" value="1"/>
</dbReference>
<dbReference type="AlphaFoldDB" id="A0A6J2XTM8"/>
<dbReference type="PIRSF" id="PIRSF031051">
    <property type="entry name" value="PyrdxlP_Pase_PHOSPHO2"/>
    <property type="match status" value="1"/>
</dbReference>
<dbReference type="KEGG" id="soy:115881518"/>
<proteinExistence type="inferred from homology"/>